<organism evidence="1 2">
    <name type="scientific">Guptibacillus hwajinpoensis</name>
    <dbReference type="NCBI Taxonomy" id="208199"/>
    <lineage>
        <taxon>Bacteria</taxon>
        <taxon>Bacillati</taxon>
        <taxon>Bacillota</taxon>
        <taxon>Bacilli</taxon>
        <taxon>Bacillales</taxon>
        <taxon>Guptibacillaceae</taxon>
        <taxon>Guptibacillus</taxon>
    </lineage>
</organism>
<gene>
    <name evidence="1" type="ORF">AB986_01020</name>
</gene>
<dbReference type="EMBL" id="LELK01000001">
    <property type="protein sequence ID" value="KMM37948.1"/>
    <property type="molecule type" value="Genomic_DNA"/>
</dbReference>
<accession>A0A0J6CXY0</accession>
<name>A0A0J6CXY0_9BACL</name>
<evidence type="ECO:0008006" key="3">
    <source>
        <dbReference type="Google" id="ProtNLM"/>
    </source>
</evidence>
<sequence>MKNIYLVIFVLLVAFLSACGSNTWVLEKDRLAEVGSVKSYVEQLQNEHTDFQGFRVLTISEGKKMVVVSTGTSNQTLKFKETDVSNNSTKIIIEEESTETDEKNPYILIGIDQIKGEFSVVNENEEKYKEYD</sequence>
<evidence type="ECO:0000313" key="2">
    <source>
        <dbReference type="Proteomes" id="UP000035996"/>
    </source>
</evidence>
<dbReference type="RefSeq" id="WP_048309032.1">
    <property type="nucleotide sequence ID" value="NZ_CP119526.1"/>
</dbReference>
<reference evidence="1" key="1">
    <citation type="submission" date="2015-06" db="EMBL/GenBank/DDBJ databases">
        <authorList>
            <person name="Liu B."/>
            <person name="Wang J."/>
            <person name="Zhu Y."/>
            <person name="Liu G."/>
            <person name="Chen Q."/>
            <person name="Zheng C."/>
            <person name="Che J."/>
            <person name="Ge C."/>
            <person name="Shi H."/>
            <person name="Pan Z."/>
            <person name="Liu X."/>
        </authorList>
    </citation>
    <scope>NUCLEOTIDE SEQUENCE [LARGE SCALE GENOMIC DNA]</scope>
    <source>
        <strain evidence="1">DSM 16346</strain>
    </source>
</reference>
<dbReference type="STRING" id="157733.AB986_01020"/>
<dbReference type="Proteomes" id="UP000035996">
    <property type="component" value="Unassembled WGS sequence"/>
</dbReference>
<evidence type="ECO:0000313" key="1">
    <source>
        <dbReference type="EMBL" id="KMM37948.1"/>
    </source>
</evidence>
<dbReference type="PROSITE" id="PS51257">
    <property type="entry name" value="PROKAR_LIPOPROTEIN"/>
    <property type="match status" value="1"/>
</dbReference>
<comment type="caution">
    <text evidence="1">The sequence shown here is derived from an EMBL/GenBank/DDBJ whole genome shotgun (WGS) entry which is preliminary data.</text>
</comment>
<proteinExistence type="predicted"/>
<protein>
    <recommendedName>
        <fullName evidence="3">Lipoprotein</fullName>
    </recommendedName>
</protein>
<dbReference type="PATRIC" id="fig|157733.3.peg.2408"/>
<dbReference type="OrthoDB" id="2885948at2"/>
<keyword evidence="2" id="KW-1185">Reference proteome</keyword>
<dbReference type="AlphaFoldDB" id="A0A0J6CXY0"/>